<keyword evidence="2" id="KW-0521">NADP</keyword>
<feature type="domain" description="NADP-dependent oxidoreductase" evidence="5">
    <location>
        <begin position="62"/>
        <end position="299"/>
    </location>
</feature>
<keyword evidence="3" id="KW-0560">Oxidoreductase</keyword>
<reference evidence="6 7" key="1">
    <citation type="submission" date="2012-02" db="EMBL/GenBank/DDBJ databases">
        <title>The Genome Sequence of Bacteroides salyersiae CL02T12C01.</title>
        <authorList>
            <consortium name="The Broad Institute Genome Sequencing Platform"/>
            <person name="Earl A."/>
            <person name="Ward D."/>
            <person name="Feldgarden M."/>
            <person name="Gevers D."/>
            <person name="Zitomersky N.L."/>
            <person name="Coyne M.J."/>
            <person name="Comstock L.E."/>
            <person name="Young S.K."/>
            <person name="Zeng Q."/>
            <person name="Gargeya S."/>
            <person name="Fitzgerald M."/>
            <person name="Haas B."/>
            <person name="Abouelleil A."/>
            <person name="Alvarado L."/>
            <person name="Arachchi H.M."/>
            <person name="Berlin A."/>
            <person name="Chapman S.B."/>
            <person name="Gearin G."/>
            <person name="Goldberg J."/>
            <person name="Griggs A."/>
            <person name="Gujja S."/>
            <person name="Hansen M."/>
            <person name="Heiman D."/>
            <person name="Howarth C."/>
            <person name="Larimer J."/>
            <person name="Lui A."/>
            <person name="MacDonald P.J.P."/>
            <person name="McCowen C."/>
            <person name="Montmayeur A."/>
            <person name="Murphy C."/>
            <person name="Neiman D."/>
            <person name="Pearson M."/>
            <person name="Priest M."/>
            <person name="Roberts A."/>
            <person name="Saif S."/>
            <person name="Shea T."/>
            <person name="Sisk P."/>
            <person name="Stolte C."/>
            <person name="Sykes S."/>
            <person name="Wortman J."/>
            <person name="Nusbaum C."/>
            <person name="Birren B."/>
        </authorList>
    </citation>
    <scope>NUCLEOTIDE SEQUENCE [LARGE SCALE GENOMIC DNA]</scope>
    <source>
        <strain evidence="6 7">CL02T12C01</strain>
    </source>
</reference>
<dbReference type="AlphaFoldDB" id="I9SPM3"/>
<name>I9SPM3_9BACE</name>
<dbReference type="GO" id="GO:0016616">
    <property type="term" value="F:oxidoreductase activity, acting on the CH-OH group of donors, NAD or NADP as acceptor"/>
    <property type="evidence" value="ECO:0007669"/>
    <property type="project" value="UniProtKB-ARBA"/>
</dbReference>
<evidence type="ECO:0000313" key="7">
    <source>
        <dbReference type="Proteomes" id="UP000005150"/>
    </source>
</evidence>
<dbReference type="HOGENOM" id="CLU_023205_0_1_10"/>
<comment type="caution">
    <text evidence="6">The sequence shown here is derived from an EMBL/GenBank/DDBJ whole genome shotgun (WGS) entry which is preliminary data.</text>
</comment>
<dbReference type="InterPro" id="IPR018170">
    <property type="entry name" value="Aldo/ket_reductase_CS"/>
</dbReference>
<dbReference type="SUPFAM" id="SSF51430">
    <property type="entry name" value="NAD(P)-linked oxidoreductase"/>
    <property type="match status" value="1"/>
</dbReference>
<dbReference type="PRINTS" id="PR00069">
    <property type="entry name" value="ALDKETRDTASE"/>
</dbReference>
<dbReference type="RefSeq" id="WP_007481878.1">
    <property type="nucleotide sequence ID" value="NZ_JH724309.1"/>
</dbReference>
<evidence type="ECO:0000313" key="6">
    <source>
        <dbReference type="EMBL" id="EIY57823.1"/>
    </source>
</evidence>
<comment type="similarity">
    <text evidence="1">Belongs to the aldo/keto reductase family.</text>
</comment>
<dbReference type="InterPro" id="IPR023210">
    <property type="entry name" value="NADP_OxRdtase_dom"/>
</dbReference>
<dbReference type="PANTHER" id="PTHR43827">
    <property type="entry name" value="2,5-DIKETO-D-GLUCONIC ACID REDUCTASE"/>
    <property type="match status" value="1"/>
</dbReference>
<evidence type="ECO:0000256" key="1">
    <source>
        <dbReference type="ARBA" id="ARBA00007905"/>
    </source>
</evidence>
<evidence type="ECO:0000256" key="3">
    <source>
        <dbReference type="ARBA" id="ARBA00023002"/>
    </source>
</evidence>
<dbReference type="InterPro" id="IPR036812">
    <property type="entry name" value="NAD(P)_OxRdtase_dom_sf"/>
</dbReference>
<dbReference type="Proteomes" id="UP000005150">
    <property type="component" value="Unassembled WGS sequence"/>
</dbReference>
<dbReference type="Gene3D" id="3.20.20.100">
    <property type="entry name" value="NADP-dependent oxidoreductase domain"/>
    <property type="match status" value="1"/>
</dbReference>
<evidence type="ECO:0000256" key="4">
    <source>
        <dbReference type="SAM" id="MobiDB-lite"/>
    </source>
</evidence>
<evidence type="ECO:0000256" key="2">
    <source>
        <dbReference type="ARBA" id="ARBA00022857"/>
    </source>
</evidence>
<dbReference type="InterPro" id="IPR020471">
    <property type="entry name" value="AKR"/>
</dbReference>
<keyword evidence="7" id="KW-1185">Reference proteome</keyword>
<gene>
    <name evidence="6" type="ORF">HMPREF1071_03895</name>
</gene>
<feature type="region of interest" description="Disordered" evidence="4">
    <location>
        <begin position="327"/>
        <end position="355"/>
    </location>
</feature>
<sequence length="355" mass="40415">MDRRDFLKKTVTVAGGIAASRLLGETNVFAAGRSISNTDPIMDYATLSNGIRMPILGYGTLRIPVERCAECVSEAIRKGWRLIDTAKNYANETEVGKGIRQSGIDRKELFVTSKLWFKDYGYESAKRAFDATLDRLGLDYLDLYLLHQPFGDVYEAWKALEELYEEGRVRAIGVSNFHPDRIVDMGFINKVMPAVNQIEFSPYFQRWEDKRVNDQYGVQVESWGPFVSGNRPELFSEPVLQDISKKYGKTPAQVILRYLTQQGVVTVCKTERPERMIENIGVFDFKLSVGDMAQIAKLDKGRTMSKDHRAPEDVKWFHTSGIALPNSVGRGRYPQDDAHRTHEGEPRSVRFRTAR</sequence>
<dbReference type="Pfam" id="PF00248">
    <property type="entry name" value="Aldo_ket_red"/>
    <property type="match status" value="1"/>
</dbReference>
<dbReference type="PROSITE" id="PS00062">
    <property type="entry name" value="ALDOKETO_REDUCTASE_2"/>
    <property type="match status" value="1"/>
</dbReference>
<feature type="compositionally biased region" description="Basic and acidic residues" evidence="4">
    <location>
        <begin position="333"/>
        <end position="348"/>
    </location>
</feature>
<dbReference type="FunFam" id="3.20.20.100:FF:000015">
    <property type="entry name" value="Oxidoreductase, aldo/keto reductase family"/>
    <property type="match status" value="1"/>
</dbReference>
<proteinExistence type="inferred from homology"/>
<dbReference type="PATRIC" id="fig|997887.3.peg.4061"/>
<evidence type="ECO:0000259" key="5">
    <source>
        <dbReference type="Pfam" id="PF00248"/>
    </source>
</evidence>
<dbReference type="EMBL" id="AGXV01000046">
    <property type="protein sequence ID" value="EIY57823.1"/>
    <property type="molecule type" value="Genomic_DNA"/>
</dbReference>
<dbReference type="PANTHER" id="PTHR43827:SF3">
    <property type="entry name" value="NADP-DEPENDENT OXIDOREDUCTASE DOMAIN-CONTAINING PROTEIN"/>
    <property type="match status" value="1"/>
</dbReference>
<organism evidence="6 7">
    <name type="scientific">Bacteroides salyersiae CL02T12C01</name>
    <dbReference type="NCBI Taxonomy" id="997887"/>
    <lineage>
        <taxon>Bacteria</taxon>
        <taxon>Pseudomonadati</taxon>
        <taxon>Bacteroidota</taxon>
        <taxon>Bacteroidia</taxon>
        <taxon>Bacteroidales</taxon>
        <taxon>Bacteroidaceae</taxon>
        <taxon>Bacteroides</taxon>
    </lineage>
</organism>
<accession>I9SPM3</accession>
<protein>
    <recommendedName>
        <fullName evidence="5">NADP-dependent oxidoreductase domain-containing protein</fullName>
    </recommendedName>
</protein>